<protein>
    <submittedName>
        <fullName evidence="1">Uncharacterized protein</fullName>
    </submittedName>
</protein>
<organism evidence="1">
    <name type="scientific">Symploca sp. SIO1C4</name>
    <dbReference type="NCBI Taxonomy" id="2607765"/>
    <lineage>
        <taxon>Bacteria</taxon>
        <taxon>Bacillati</taxon>
        <taxon>Cyanobacteriota</taxon>
        <taxon>Cyanophyceae</taxon>
        <taxon>Coleofasciculales</taxon>
        <taxon>Coleofasciculaceae</taxon>
        <taxon>Symploca</taxon>
    </lineage>
</organism>
<feature type="non-terminal residue" evidence="1">
    <location>
        <position position="1"/>
    </location>
</feature>
<accession>A0A6B3NJT0</accession>
<reference evidence="1" key="1">
    <citation type="submission" date="2019-11" db="EMBL/GenBank/DDBJ databases">
        <title>Genomic insights into an expanded diversity of filamentous marine cyanobacteria reveals the extraordinary biosynthetic potential of Moorea and Okeania.</title>
        <authorList>
            <person name="Ferreira Leao T."/>
            <person name="Wang M."/>
            <person name="Moss N."/>
            <person name="Da Silva R."/>
            <person name="Sanders J."/>
            <person name="Nurk S."/>
            <person name="Gurevich A."/>
            <person name="Humphrey G."/>
            <person name="Reher R."/>
            <person name="Zhu Q."/>
            <person name="Belda-Ferre P."/>
            <person name="Glukhov E."/>
            <person name="Rex R."/>
            <person name="Dorrestein P.C."/>
            <person name="Knight R."/>
            <person name="Pevzner P."/>
            <person name="Gerwick W.H."/>
            <person name="Gerwick L."/>
        </authorList>
    </citation>
    <scope>NUCLEOTIDE SEQUENCE</scope>
    <source>
        <strain evidence="1">SIO1C4</strain>
    </source>
</reference>
<sequence length="304" mass="35080">GSSRTDLGLDPTHPALTNKQPAYNLGLVGPNIYEVKRYFEHSLANQPELKTVVLGIDLFMFNEYKINEVDFSEDRLEKENLTAQELLNVTLSTSAIQSSAKTIKSSIDSDAYYLYRPDGMRYVYGNEPNEPIPKKFKGSIGGLRKGEGYYKKYQLSEEFLVNLQEIVDICKQQNIELKVFISPSHASQWENLRAAELWSVFEEWKRQLVKITPVWDFSGYNTITTEAISKDMENYWDSSHYRKEVGDLVLNRIFDYQKDKVPTDFGVLLTQENIESNLTKINTQREIWSNNNSDVVEFVESLQP</sequence>
<comment type="caution">
    <text evidence="1">The sequence shown here is derived from an EMBL/GenBank/DDBJ whole genome shotgun (WGS) entry which is preliminary data.</text>
</comment>
<gene>
    <name evidence="1" type="ORF">F6J89_24580</name>
</gene>
<name>A0A6B3NJT0_9CYAN</name>
<dbReference type="AlphaFoldDB" id="A0A6B3NJT0"/>
<dbReference type="EMBL" id="JAAHFQ010000624">
    <property type="protein sequence ID" value="NER30702.1"/>
    <property type="molecule type" value="Genomic_DNA"/>
</dbReference>
<proteinExistence type="predicted"/>
<evidence type="ECO:0000313" key="1">
    <source>
        <dbReference type="EMBL" id="NER30702.1"/>
    </source>
</evidence>